<comment type="similarity">
    <text evidence="1">Belongs to the short-chain dehydrogenases/reductases (SDR) family.</text>
</comment>
<keyword evidence="5" id="KW-1185">Reference proteome</keyword>
<dbReference type="InterPro" id="IPR036291">
    <property type="entry name" value="NAD(P)-bd_dom_sf"/>
</dbReference>
<reference evidence="4 5" key="1">
    <citation type="submission" date="2021-03" db="EMBL/GenBank/DDBJ databases">
        <title>Fibrella sp. HMF5036 genome sequencing and assembly.</title>
        <authorList>
            <person name="Kang H."/>
            <person name="Kim H."/>
            <person name="Bae S."/>
            <person name="Joh K."/>
        </authorList>
    </citation>
    <scope>NUCLEOTIDE SEQUENCE [LARGE SCALE GENOMIC DNA]</scope>
    <source>
        <strain evidence="4 5">HMF5036</strain>
    </source>
</reference>
<dbReference type="EMBL" id="JAFMYU010000030">
    <property type="protein sequence ID" value="MBO0934327.1"/>
    <property type="molecule type" value="Genomic_DNA"/>
</dbReference>
<organism evidence="4 5">
    <name type="scientific">Fibrella aquatilis</name>
    <dbReference type="NCBI Taxonomy" id="2817059"/>
    <lineage>
        <taxon>Bacteria</taxon>
        <taxon>Pseudomonadati</taxon>
        <taxon>Bacteroidota</taxon>
        <taxon>Cytophagia</taxon>
        <taxon>Cytophagales</taxon>
        <taxon>Spirosomataceae</taxon>
        <taxon>Fibrella</taxon>
    </lineage>
</organism>
<evidence type="ECO:0000313" key="5">
    <source>
        <dbReference type="Proteomes" id="UP000664795"/>
    </source>
</evidence>
<gene>
    <name evidence="4" type="ORF">J2I48_25185</name>
</gene>
<evidence type="ECO:0000259" key="3">
    <source>
        <dbReference type="SMART" id="SM00822"/>
    </source>
</evidence>
<dbReference type="InterPro" id="IPR002347">
    <property type="entry name" value="SDR_fam"/>
</dbReference>
<dbReference type="RefSeq" id="WP_207338292.1">
    <property type="nucleotide sequence ID" value="NZ_JAFMYU010000030.1"/>
</dbReference>
<dbReference type="Proteomes" id="UP000664795">
    <property type="component" value="Unassembled WGS sequence"/>
</dbReference>
<comment type="caution">
    <text evidence="4">The sequence shown here is derived from an EMBL/GenBank/DDBJ whole genome shotgun (WGS) entry which is preliminary data.</text>
</comment>
<name>A0A939JYT3_9BACT</name>
<protein>
    <submittedName>
        <fullName evidence="4">SDR family NAD(P)-dependent oxidoreductase</fullName>
    </submittedName>
</protein>
<dbReference type="Pfam" id="PF00106">
    <property type="entry name" value="adh_short"/>
    <property type="match status" value="1"/>
</dbReference>
<dbReference type="PANTHER" id="PTHR24320">
    <property type="entry name" value="RETINOL DEHYDROGENASE"/>
    <property type="match status" value="1"/>
</dbReference>
<dbReference type="Gene3D" id="3.40.50.720">
    <property type="entry name" value="NAD(P)-binding Rossmann-like Domain"/>
    <property type="match status" value="1"/>
</dbReference>
<accession>A0A939JYT3</accession>
<feature type="domain" description="Ketoreductase" evidence="3">
    <location>
        <begin position="8"/>
        <end position="152"/>
    </location>
</feature>
<evidence type="ECO:0000313" key="4">
    <source>
        <dbReference type="EMBL" id="MBO0934327.1"/>
    </source>
</evidence>
<dbReference type="SUPFAM" id="SSF51735">
    <property type="entry name" value="NAD(P)-binding Rossmann-fold domains"/>
    <property type="match status" value="1"/>
</dbReference>
<dbReference type="InterPro" id="IPR057326">
    <property type="entry name" value="KR_dom"/>
</dbReference>
<evidence type="ECO:0000256" key="2">
    <source>
        <dbReference type="ARBA" id="ARBA00023002"/>
    </source>
</evidence>
<dbReference type="AlphaFoldDB" id="A0A939JYT3"/>
<evidence type="ECO:0000256" key="1">
    <source>
        <dbReference type="ARBA" id="ARBA00006484"/>
    </source>
</evidence>
<dbReference type="PANTHER" id="PTHR24320:SF152">
    <property type="entry name" value="SHORT-CHAIN DEHYDROGENASE_REDUCTASE FAMILY PROTEIN"/>
    <property type="match status" value="1"/>
</dbReference>
<sequence>MSRTADARTIIITGGHTGLGLATSRHILTNTTNVQLVWASRSVDVARQTALDLAPDRITVLPLDLAKLADVQPFVASVTTLIEAGTLPPLGAVVCNAGVQFAGGQHQTTEGIEETFSVNHLAHFLLVNLLLPHLLPTGRVVVVSSGTHFDAPRIWQSTLFGMPAPQYLGAAALARGAVPAGMDPASNKANRFRYTTSKLCNVLFVYELNRWLRAAGSSITVTAFDPGLMPGTGLARSNSPVERWAWNYVLPILRLFDGVNAVDTSGRNLARLATNPAVSGVSGQYVEGTTVVPSSVLSRRPELWADLWAESQKLIELNTMPHVPTAKPTLQ</sequence>
<proteinExistence type="inferred from homology"/>
<dbReference type="GO" id="GO:0016491">
    <property type="term" value="F:oxidoreductase activity"/>
    <property type="evidence" value="ECO:0007669"/>
    <property type="project" value="UniProtKB-KW"/>
</dbReference>
<dbReference type="SMART" id="SM00822">
    <property type="entry name" value="PKS_KR"/>
    <property type="match status" value="1"/>
</dbReference>
<keyword evidence="2" id="KW-0560">Oxidoreductase</keyword>